<gene>
    <name evidence="3" type="ORF">M0638_15265</name>
</gene>
<dbReference type="RefSeq" id="WP_248667858.1">
    <property type="nucleotide sequence ID" value="NZ_JALPRX010000065.1"/>
</dbReference>
<evidence type="ECO:0000313" key="4">
    <source>
        <dbReference type="Proteomes" id="UP001139516"/>
    </source>
</evidence>
<dbReference type="AlphaFoldDB" id="A0A9X2BUK5"/>
<sequence length="191" mass="20609">MPRRRGGRRGVSAIEFALLLPVLLVLTLATIDFVWLLRDALRIERVASEVCNIVTQYQRLRVGNGQNDLDDIFGVAARIGDPLAVTGSGGVVIVTGLANSGSGTTVLWQQSRGLSGYASTFGTVGGRASFRAGIPDPGLAAGQGAVVVEVFLRRQPWVLPLARDWLPRTFVEIWSFSLQRPRLVGILQVTT</sequence>
<keyword evidence="1" id="KW-0472">Membrane</keyword>
<dbReference type="Proteomes" id="UP001139516">
    <property type="component" value="Unassembled WGS sequence"/>
</dbReference>
<evidence type="ECO:0000256" key="1">
    <source>
        <dbReference type="SAM" id="Phobius"/>
    </source>
</evidence>
<keyword evidence="1" id="KW-1133">Transmembrane helix</keyword>
<dbReference type="EMBL" id="JALPRX010000065">
    <property type="protein sequence ID" value="MCK8785743.1"/>
    <property type="molecule type" value="Genomic_DNA"/>
</dbReference>
<name>A0A9X2BUK5_9PROT</name>
<feature type="domain" description="TadE-like" evidence="2">
    <location>
        <begin position="10"/>
        <end position="49"/>
    </location>
</feature>
<keyword evidence="4" id="KW-1185">Reference proteome</keyword>
<dbReference type="Pfam" id="PF07811">
    <property type="entry name" value="TadE"/>
    <property type="match status" value="1"/>
</dbReference>
<feature type="transmembrane region" description="Helical" evidence="1">
    <location>
        <begin position="12"/>
        <end position="37"/>
    </location>
</feature>
<organism evidence="3 4">
    <name type="scientific">Roseomonas acroporae</name>
    <dbReference type="NCBI Taxonomy" id="2937791"/>
    <lineage>
        <taxon>Bacteria</taxon>
        <taxon>Pseudomonadati</taxon>
        <taxon>Pseudomonadota</taxon>
        <taxon>Alphaproteobacteria</taxon>
        <taxon>Acetobacterales</taxon>
        <taxon>Roseomonadaceae</taxon>
        <taxon>Roseomonas</taxon>
    </lineage>
</organism>
<accession>A0A9X2BUK5</accession>
<comment type="caution">
    <text evidence="3">The sequence shown here is derived from an EMBL/GenBank/DDBJ whole genome shotgun (WGS) entry which is preliminary data.</text>
</comment>
<reference evidence="3" key="1">
    <citation type="submission" date="2022-04" db="EMBL/GenBank/DDBJ databases">
        <title>Roseomonas acroporae sp. nov., isolated from coral Acropora digitifera.</title>
        <authorList>
            <person name="Sun H."/>
        </authorList>
    </citation>
    <scope>NUCLEOTIDE SEQUENCE</scope>
    <source>
        <strain evidence="3">NAR14</strain>
    </source>
</reference>
<keyword evidence="1" id="KW-0812">Transmembrane</keyword>
<evidence type="ECO:0000313" key="3">
    <source>
        <dbReference type="EMBL" id="MCK8785743.1"/>
    </source>
</evidence>
<dbReference type="InterPro" id="IPR012495">
    <property type="entry name" value="TadE-like_dom"/>
</dbReference>
<proteinExistence type="predicted"/>
<protein>
    <submittedName>
        <fullName evidence="3">Pilus assembly protein</fullName>
    </submittedName>
</protein>
<evidence type="ECO:0000259" key="2">
    <source>
        <dbReference type="Pfam" id="PF07811"/>
    </source>
</evidence>